<comment type="caution">
    <text evidence="2">The sequence shown here is derived from an EMBL/GenBank/DDBJ whole genome shotgun (WGS) entry which is preliminary data.</text>
</comment>
<proteinExistence type="predicted"/>
<protein>
    <submittedName>
        <fullName evidence="2">3999_t:CDS:1</fullName>
    </submittedName>
</protein>
<reference evidence="2" key="1">
    <citation type="submission" date="2021-06" db="EMBL/GenBank/DDBJ databases">
        <authorList>
            <person name="Kallberg Y."/>
            <person name="Tangrot J."/>
            <person name="Rosling A."/>
        </authorList>
    </citation>
    <scope>NUCLEOTIDE SEQUENCE</scope>
    <source>
        <strain evidence="2">AZ414A</strain>
    </source>
</reference>
<keyword evidence="3" id="KW-1185">Reference proteome</keyword>
<feature type="region of interest" description="Disordered" evidence="1">
    <location>
        <begin position="1"/>
        <end position="70"/>
    </location>
</feature>
<dbReference type="EMBL" id="CAJVPK010000771">
    <property type="protein sequence ID" value="CAG8547856.1"/>
    <property type="molecule type" value="Genomic_DNA"/>
</dbReference>
<feature type="compositionally biased region" description="Low complexity" evidence="1">
    <location>
        <begin position="58"/>
        <end position="70"/>
    </location>
</feature>
<feature type="compositionally biased region" description="Pro residues" evidence="1">
    <location>
        <begin position="44"/>
        <end position="57"/>
    </location>
</feature>
<dbReference type="AlphaFoldDB" id="A0A9N9FMI9"/>
<organism evidence="2 3">
    <name type="scientific">Diversispora eburnea</name>
    <dbReference type="NCBI Taxonomy" id="1213867"/>
    <lineage>
        <taxon>Eukaryota</taxon>
        <taxon>Fungi</taxon>
        <taxon>Fungi incertae sedis</taxon>
        <taxon>Mucoromycota</taxon>
        <taxon>Glomeromycotina</taxon>
        <taxon>Glomeromycetes</taxon>
        <taxon>Diversisporales</taxon>
        <taxon>Diversisporaceae</taxon>
        <taxon>Diversispora</taxon>
    </lineage>
</organism>
<feature type="compositionally biased region" description="Polar residues" evidence="1">
    <location>
        <begin position="1"/>
        <end position="18"/>
    </location>
</feature>
<evidence type="ECO:0000313" key="2">
    <source>
        <dbReference type="EMBL" id="CAG8547856.1"/>
    </source>
</evidence>
<evidence type="ECO:0000256" key="1">
    <source>
        <dbReference type="SAM" id="MobiDB-lite"/>
    </source>
</evidence>
<gene>
    <name evidence="2" type="ORF">DEBURN_LOCUS6949</name>
</gene>
<evidence type="ECO:0000313" key="3">
    <source>
        <dbReference type="Proteomes" id="UP000789706"/>
    </source>
</evidence>
<feature type="non-terminal residue" evidence="2">
    <location>
        <position position="70"/>
    </location>
</feature>
<name>A0A9N9FMI9_9GLOM</name>
<dbReference type="Proteomes" id="UP000789706">
    <property type="component" value="Unassembled WGS sequence"/>
</dbReference>
<sequence length="70" mass="7429">QNGQNGLNEHSQSGNGLSHNRALHRVAQIRKFILTHRPATTSIPPSPTLPSPTPPSSTLPSTTTPPSLQT</sequence>
<accession>A0A9N9FMI9</accession>